<keyword evidence="5" id="KW-0804">Transcription</keyword>
<keyword evidence="6" id="KW-0539">Nucleus</keyword>
<dbReference type="GO" id="GO:0000976">
    <property type="term" value="F:transcription cis-regulatory region binding"/>
    <property type="evidence" value="ECO:0007669"/>
    <property type="project" value="TreeGrafter"/>
</dbReference>
<gene>
    <name evidence="8" type="ORF">BCR34DRAFT_566300</name>
</gene>
<dbReference type="Proteomes" id="UP000193144">
    <property type="component" value="Unassembled WGS sequence"/>
</dbReference>
<dbReference type="GO" id="GO:0008270">
    <property type="term" value="F:zinc ion binding"/>
    <property type="evidence" value="ECO:0007669"/>
    <property type="project" value="InterPro"/>
</dbReference>
<dbReference type="AlphaFoldDB" id="A0A1Y1ZL25"/>
<reference evidence="8 9" key="1">
    <citation type="submission" date="2016-07" db="EMBL/GenBank/DDBJ databases">
        <title>Pervasive Adenine N6-methylation of Active Genes in Fungi.</title>
        <authorList>
            <consortium name="DOE Joint Genome Institute"/>
            <person name="Mondo S.J."/>
            <person name="Dannebaum R.O."/>
            <person name="Kuo R.C."/>
            <person name="Labutti K."/>
            <person name="Haridas S."/>
            <person name="Kuo A."/>
            <person name="Salamov A."/>
            <person name="Ahrendt S.R."/>
            <person name="Lipzen A."/>
            <person name="Sullivan W."/>
            <person name="Andreopoulos W.B."/>
            <person name="Clum A."/>
            <person name="Lindquist E."/>
            <person name="Daum C."/>
            <person name="Ramamoorthy G.K."/>
            <person name="Gryganskyi A."/>
            <person name="Culley D."/>
            <person name="Magnuson J.K."/>
            <person name="James T.Y."/>
            <person name="O'Malley M.A."/>
            <person name="Stajich J.E."/>
            <person name="Spatafora J.W."/>
            <person name="Visel A."/>
            <person name="Grigoriev I.V."/>
        </authorList>
    </citation>
    <scope>NUCLEOTIDE SEQUENCE [LARGE SCALE GENOMIC DNA]</scope>
    <source>
        <strain evidence="8 9">CBS 115471</strain>
    </source>
</reference>
<name>A0A1Y1ZL25_9PLEO</name>
<comment type="caution">
    <text evidence="8">The sequence shown here is derived from an EMBL/GenBank/DDBJ whole genome shotgun (WGS) entry which is preliminary data.</text>
</comment>
<dbReference type="PANTHER" id="PTHR31845">
    <property type="entry name" value="FINGER DOMAIN PROTEIN, PUTATIVE-RELATED"/>
    <property type="match status" value="1"/>
</dbReference>
<protein>
    <recommendedName>
        <fullName evidence="7">Zn(2)-C6 fungal-type domain-containing protein</fullName>
    </recommendedName>
</protein>
<dbReference type="PROSITE" id="PS00463">
    <property type="entry name" value="ZN2_CY6_FUNGAL_1"/>
    <property type="match status" value="1"/>
</dbReference>
<dbReference type="OrthoDB" id="5226580at2759"/>
<evidence type="ECO:0000256" key="6">
    <source>
        <dbReference type="ARBA" id="ARBA00023242"/>
    </source>
</evidence>
<dbReference type="SUPFAM" id="SSF57701">
    <property type="entry name" value="Zn2/Cys6 DNA-binding domain"/>
    <property type="match status" value="1"/>
</dbReference>
<accession>A0A1Y1ZL25</accession>
<organism evidence="8 9">
    <name type="scientific">Clohesyomyces aquaticus</name>
    <dbReference type="NCBI Taxonomy" id="1231657"/>
    <lineage>
        <taxon>Eukaryota</taxon>
        <taxon>Fungi</taxon>
        <taxon>Dikarya</taxon>
        <taxon>Ascomycota</taxon>
        <taxon>Pezizomycotina</taxon>
        <taxon>Dothideomycetes</taxon>
        <taxon>Pleosporomycetidae</taxon>
        <taxon>Pleosporales</taxon>
        <taxon>Lindgomycetaceae</taxon>
        <taxon>Clohesyomyces</taxon>
    </lineage>
</organism>
<dbReference type="Pfam" id="PF04082">
    <property type="entry name" value="Fungal_trans"/>
    <property type="match status" value="1"/>
</dbReference>
<keyword evidence="2" id="KW-0479">Metal-binding</keyword>
<dbReference type="EMBL" id="MCFA01000069">
    <property type="protein sequence ID" value="ORY10727.1"/>
    <property type="molecule type" value="Genomic_DNA"/>
</dbReference>
<keyword evidence="4" id="KW-0238">DNA-binding</keyword>
<evidence type="ECO:0000259" key="7">
    <source>
        <dbReference type="PROSITE" id="PS00463"/>
    </source>
</evidence>
<dbReference type="GO" id="GO:0000981">
    <property type="term" value="F:DNA-binding transcription factor activity, RNA polymerase II-specific"/>
    <property type="evidence" value="ECO:0007669"/>
    <property type="project" value="InterPro"/>
</dbReference>
<dbReference type="InterPro" id="IPR051089">
    <property type="entry name" value="prtT"/>
</dbReference>
<sequence>MRRQFHHQTSSLLVMYGIPKPKACQGCAEAKAKCEPEVGSDRCKRCTIYGIECSVRVPAPRKRRRAAQSDGANEIQGPNLVLPCTLQEVTQGREHYRKSMEHSFPFVILPEKLPSVEQFIREQAFLALVMAMLGCIQDRSRQRDLAVKAREYLGVAMLQCGQKTLDMLQGLLLLMNWYHYQFELPSQRSVFMHLAMSLVVDLELNKSPFTRNRLKRIGEATHGFDVDTSKAPDHTLDQRRAFLGCLYMSSVMGKSVLNMDALRFSEYSHRCCAVIEASGLPSDQVLVHMMRLQYVVEKFEDARSRFIQRRLAASLVLEPQNRSYNGESIRVEETFDFDRWDRQLTQGWDRIPPNDKTELLCVQYHYARVCLYQDCLEDALFSTDADRLVVIHKCVAAIKSLNDIFHPMDQRPHMLLNVPTLVFTQSSHAIFLTVQLFSLRCEGWSGRMVEEKLEFQEILESAGRNLGQLMERMPPIQIPQFFKGLVPVAKDLRKWYAAKIRAVASSEPIVENSLSEEKEADFDLVDLGLFGQFLDLDDNFWLQNMLGASGGQMGPDEPGGFGASW</sequence>
<evidence type="ECO:0000256" key="2">
    <source>
        <dbReference type="ARBA" id="ARBA00022723"/>
    </source>
</evidence>
<dbReference type="CDD" id="cd12148">
    <property type="entry name" value="fungal_TF_MHR"/>
    <property type="match status" value="1"/>
</dbReference>
<keyword evidence="9" id="KW-1185">Reference proteome</keyword>
<dbReference type="InterPro" id="IPR007219">
    <property type="entry name" value="XnlR_reg_dom"/>
</dbReference>
<evidence type="ECO:0000256" key="1">
    <source>
        <dbReference type="ARBA" id="ARBA00004123"/>
    </source>
</evidence>
<dbReference type="Gene3D" id="4.10.240.10">
    <property type="entry name" value="Zn(2)-C6 fungal-type DNA-binding domain"/>
    <property type="match status" value="1"/>
</dbReference>
<dbReference type="PANTHER" id="PTHR31845:SF10">
    <property type="entry name" value="ZN(II)2CYS6 TRANSCRIPTION FACTOR (EUROFUNG)"/>
    <property type="match status" value="1"/>
</dbReference>
<evidence type="ECO:0000313" key="9">
    <source>
        <dbReference type="Proteomes" id="UP000193144"/>
    </source>
</evidence>
<dbReference type="InterPro" id="IPR036864">
    <property type="entry name" value="Zn2-C6_fun-type_DNA-bd_sf"/>
</dbReference>
<evidence type="ECO:0000256" key="5">
    <source>
        <dbReference type="ARBA" id="ARBA00023163"/>
    </source>
</evidence>
<evidence type="ECO:0000256" key="3">
    <source>
        <dbReference type="ARBA" id="ARBA00023015"/>
    </source>
</evidence>
<evidence type="ECO:0000313" key="8">
    <source>
        <dbReference type="EMBL" id="ORY10727.1"/>
    </source>
</evidence>
<dbReference type="GO" id="GO:0006351">
    <property type="term" value="P:DNA-templated transcription"/>
    <property type="evidence" value="ECO:0007669"/>
    <property type="project" value="InterPro"/>
</dbReference>
<dbReference type="InterPro" id="IPR001138">
    <property type="entry name" value="Zn2Cys6_DnaBD"/>
</dbReference>
<dbReference type="GO" id="GO:0005634">
    <property type="term" value="C:nucleus"/>
    <property type="evidence" value="ECO:0007669"/>
    <property type="project" value="UniProtKB-SubCell"/>
</dbReference>
<keyword evidence="3" id="KW-0805">Transcription regulation</keyword>
<proteinExistence type="predicted"/>
<dbReference type="STRING" id="1231657.A0A1Y1ZL25"/>
<feature type="domain" description="Zn(2)-C6 fungal-type" evidence="7">
    <location>
        <begin position="23"/>
        <end position="53"/>
    </location>
</feature>
<evidence type="ECO:0000256" key="4">
    <source>
        <dbReference type="ARBA" id="ARBA00023125"/>
    </source>
</evidence>
<comment type="subcellular location">
    <subcellularLocation>
        <location evidence="1">Nucleus</location>
    </subcellularLocation>
</comment>